<dbReference type="SUPFAM" id="SSF141868">
    <property type="entry name" value="EAL domain-like"/>
    <property type="match status" value="1"/>
</dbReference>
<gene>
    <name evidence="3" type="ORF">D9M09_15610</name>
</gene>
<sequence>MARLARFWHGPRARSLLCAALAVCLPLGIWLDDAQPRHVALAGLAALAPGCAMLWRALNGRGGTRMASARSRELQARLDSAIGDGEFCFHYQGKFDTAQLRLVGLEALLRWDHPRHGLIYPNAFIGLAEQTDAIVALGNWGIDAACRQLAQWRAAGLPLVPVAVNVSARQLCQPHLPDFVLRCLRRHAIVPGLLELEVTESCCIDDMAQATQVLRRLRALGLAISLDDYGTGHSGLSHVRMLPIHTIKIDRCFIRDLGSAGSADSDTVIVASTIALARGLGLQVLAEGVENGEQLARLRRLGCPQVQGFYLHRPASAADVAALLADGAPAGLVTVPKHGAMRPGVDAQ</sequence>
<dbReference type="GO" id="GO:0071111">
    <property type="term" value="F:cyclic-guanylate-specific phosphodiesterase activity"/>
    <property type="evidence" value="ECO:0007669"/>
    <property type="project" value="InterPro"/>
</dbReference>
<reference evidence="3 4" key="1">
    <citation type="submission" date="2018-10" db="EMBL/GenBank/DDBJ databases">
        <title>Effects of UV and annual dynamics of microbial communities in freshwater RAS systems.</title>
        <authorList>
            <person name="Bekkelund A.K."/>
            <person name="Hansen B.R."/>
            <person name="Stokken H."/>
            <person name="Eriksen B.F."/>
            <person name="Kashulin N.A."/>
        </authorList>
    </citation>
    <scope>NUCLEOTIDE SEQUENCE [LARGE SCALE GENOMIC DNA]</scope>
    <source>
        <strain evidence="3 4">BHSEK</strain>
    </source>
</reference>
<keyword evidence="1" id="KW-0812">Transmembrane</keyword>
<name>A0A3G2EAC2_9BURK</name>
<keyword evidence="1" id="KW-0472">Membrane</keyword>
<dbReference type="Proteomes" id="UP000279594">
    <property type="component" value="Chromosome"/>
</dbReference>
<protein>
    <submittedName>
        <fullName evidence="3">EAL domain-containing protein</fullName>
    </submittedName>
</protein>
<dbReference type="Pfam" id="PF00563">
    <property type="entry name" value="EAL"/>
    <property type="match status" value="1"/>
</dbReference>
<evidence type="ECO:0000313" key="3">
    <source>
        <dbReference type="EMBL" id="AYM77067.1"/>
    </source>
</evidence>
<evidence type="ECO:0000259" key="2">
    <source>
        <dbReference type="PROSITE" id="PS50883"/>
    </source>
</evidence>
<feature type="domain" description="EAL" evidence="2">
    <location>
        <begin position="71"/>
        <end position="328"/>
    </location>
</feature>
<dbReference type="CDD" id="cd01948">
    <property type="entry name" value="EAL"/>
    <property type="match status" value="1"/>
</dbReference>
<dbReference type="RefSeq" id="WP_070219917.1">
    <property type="nucleotide sequence ID" value="NZ_CP033019.1"/>
</dbReference>
<dbReference type="InterPro" id="IPR001633">
    <property type="entry name" value="EAL_dom"/>
</dbReference>
<keyword evidence="4" id="KW-1185">Reference proteome</keyword>
<feature type="transmembrane region" description="Helical" evidence="1">
    <location>
        <begin position="41"/>
        <end position="58"/>
    </location>
</feature>
<keyword evidence="1" id="KW-1133">Transmembrane helix</keyword>
<dbReference type="AlphaFoldDB" id="A0A3G2EAC2"/>
<proteinExistence type="predicted"/>
<dbReference type="InterPro" id="IPR050706">
    <property type="entry name" value="Cyclic-di-GMP_PDE-like"/>
</dbReference>
<organism evidence="3 4">
    <name type="scientific">Janthinobacterium agaricidamnosum</name>
    <dbReference type="NCBI Taxonomy" id="55508"/>
    <lineage>
        <taxon>Bacteria</taxon>
        <taxon>Pseudomonadati</taxon>
        <taxon>Pseudomonadota</taxon>
        <taxon>Betaproteobacteria</taxon>
        <taxon>Burkholderiales</taxon>
        <taxon>Oxalobacteraceae</taxon>
        <taxon>Janthinobacterium</taxon>
    </lineage>
</organism>
<dbReference type="EMBL" id="CP033019">
    <property type="protein sequence ID" value="AYM77067.1"/>
    <property type="molecule type" value="Genomic_DNA"/>
</dbReference>
<dbReference type="InterPro" id="IPR035919">
    <property type="entry name" value="EAL_sf"/>
</dbReference>
<dbReference type="SMART" id="SM00052">
    <property type="entry name" value="EAL"/>
    <property type="match status" value="1"/>
</dbReference>
<dbReference type="PANTHER" id="PTHR33121">
    <property type="entry name" value="CYCLIC DI-GMP PHOSPHODIESTERASE PDEF"/>
    <property type="match status" value="1"/>
</dbReference>
<evidence type="ECO:0000313" key="4">
    <source>
        <dbReference type="Proteomes" id="UP000279594"/>
    </source>
</evidence>
<dbReference type="PROSITE" id="PS50883">
    <property type="entry name" value="EAL"/>
    <property type="match status" value="1"/>
</dbReference>
<dbReference type="Gene3D" id="3.20.20.450">
    <property type="entry name" value="EAL domain"/>
    <property type="match status" value="1"/>
</dbReference>
<accession>A0A3G2EAC2</accession>
<dbReference type="PANTHER" id="PTHR33121:SF70">
    <property type="entry name" value="SIGNALING PROTEIN YKOW"/>
    <property type="match status" value="1"/>
</dbReference>
<evidence type="ECO:0000256" key="1">
    <source>
        <dbReference type="SAM" id="Phobius"/>
    </source>
</evidence>